<dbReference type="HOGENOM" id="CLU_2053445_0_0_1"/>
<evidence type="ECO:0000313" key="3">
    <source>
        <dbReference type="Proteomes" id="UP000006591"/>
    </source>
</evidence>
<dbReference type="AlphaFoldDB" id="A0A0E0G4C2"/>
<keyword evidence="3" id="KW-1185">Reference proteome</keyword>
<reference evidence="2" key="2">
    <citation type="submission" date="2018-04" db="EMBL/GenBank/DDBJ databases">
        <title>OnivRS2 (Oryza nivara Reference Sequence Version 2).</title>
        <authorList>
            <person name="Zhang J."/>
            <person name="Kudrna D."/>
            <person name="Lee S."/>
            <person name="Talag J."/>
            <person name="Rajasekar S."/>
            <person name="Welchert J."/>
            <person name="Hsing Y.-I."/>
            <person name="Wing R.A."/>
        </authorList>
    </citation>
    <scope>NUCLEOTIDE SEQUENCE [LARGE SCALE GENOMIC DNA]</scope>
    <source>
        <strain evidence="2">SL10</strain>
    </source>
</reference>
<proteinExistence type="predicted"/>
<dbReference type="EnsemblPlants" id="ONIVA02G11850.3">
    <property type="protein sequence ID" value="ONIVA02G11850.3"/>
    <property type="gene ID" value="ONIVA02G11850"/>
</dbReference>
<sequence>MDVVLSSTSAALGGGRRRESGGAVGEKLAVSPGGCRLAVSLRCREVITPDGDAHASALPLPLTPPLDPRCVQLRQAPGSPGAWRRQSFVTTADRKLLPDQEEFKDGGDEDFDTGTEEFII</sequence>
<feature type="region of interest" description="Disordered" evidence="1">
    <location>
        <begin position="1"/>
        <end position="26"/>
    </location>
</feature>
<organism evidence="2">
    <name type="scientific">Oryza nivara</name>
    <name type="common">Indian wild rice</name>
    <name type="synonym">Oryza sativa f. spontanea</name>
    <dbReference type="NCBI Taxonomy" id="4536"/>
    <lineage>
        <taxon>Eukaryota</taxon>
        <taxon>Viridiplantae</taxon>
        <taxon>Streptophyta</taxon>
        <taxon>Embryophyta</taxon>
        <taxon>Tracheophyta</taxon>
        <taxon>Spermatophyta</taxon>
        <taxon>Magnoliopsida</taxon>
        <taxon>Liliopsida</taxon>
        <taxon>Poales</taxon>
        <taxon>Poaceae</taxon>
        <taxon>BOP clade</taxon>
        <taxon>Oryzoideae</taxon>
        <taxon>Oryzeae</taxon>
        <taxon>Oryzinae</taxon>
        <taxon>Oryza</taxon>
    </lineage>
</organism>
<dbReference type="Proteomes" id="UP000006591">
    <property type="component" value="Chromosome 2"/>
</dbReference>
<accession>A0A0E0G4C2</accession>
<name>A0A0E0G4C2_ORYNI</name>
<evidence type="ECO:0000256" key="1">
    <source>
        <dbReference type="SAM" id="MobiDB-lite"/>
    </source>
</evidence>
<feature type="compositionally biased region" description="Polar residues" evidence="1">
    <location>
        <begin position="1"/>
        <end position="10"/>
    </location>
</feature>
<reference evidence="2" key="1">
    <citation type="submission" date="2015-04" db="UniProtKB">
        <authorList>
            <consortium name="EnsemblPlants"/>
        </authorList>
    </citation>
    <scope>IDENTIFICATION</scope>
    <source>
        <strain evidence="2">SL10</strain>
    </source>
</reference>
<evidence type="ECO:0000313" key="2">
    <source>
        <dbReference type="EnsemblPlants" id="ONIVA02G11850.3"/>
    </source>
</evidence>
<dbReference type="Gramene" id="ONIVA02G11850.3">
    <property type="protein sequence ID" value="ONIVA02G11850.3"/>
    <property type="gene ID" value="ONIVA02G11850"/>
</dbReference>
<feature type="compositionally biased region" description="Basic and acidic residues" evidence="1">
    <location>
        <begin position="97"/>
        <end position="106"/>
    </location>
</feature>
<feature type="compositionally biased region" description="Acidic residues" evidence="1">
    <location>
        <begin position="107"/>
        <end position="120"/>
    </location>
</feature>
<protein>
    <submittedName>
        <fullName evidence="2">Uncharacterized protein</fullName>
    </submittedName>
</protein>
<feature type="region of interest" description="Disordered" evidence="1">
    <location>
        <begin position="97"/>
        <end position="120"/>
    </location>
</feature>